<evidence type="ECO:0000256" key="2">
    <source>
        <dbReference type="ARBA" id="ARBA00022723"/>
    </source>
</evidence>
<dbReference type="PANTHER" id="PTHR43032:SF3">
    <property type="entry name" value="PROTEIN-METHIONINE-SULFOXIDE REDUCTASE CATALYTIC SUBUNIT MSRP"/>
    <property type="match status" value="1"/>
</dbReference>
<feature type="binding site" evidence="5">
    <location>
        <position position="75"/>
    </location>
    <ligand>
        <name>Mo-molybdopterin</name>
        <dbReference type="ChEBI" id="CHEBI:71302"/>
    </ligand>
</feature>
<comment type="cofactor">
    <cofactor evidence="5">
        <name>Mo-molybdopterin</name>
        <dbReference type="ChEBI" id="CHEBI:71302"/>
    </cofactor>
    <text evidence="5">Binds 1 Mo-molybdopterin (Mo-MPT) cofactor per subunit.</text>
</comment>
<dbReference type="Pfam" id="PF00174">
    <property type="entry name" value="Oxidored_molyb"/>
    <property type="match status" value="1"/>
</dbReference>
<evidence type="ECO:0000313" key="8">
    <source>
        <dbReference type="Proteomes" id="UP001165089"/>
    </source>
</evidence>
<feature type="binding site" evidence="5">
    <location>
        <position position="221"/>
    </location>
    <ligand>
        <name>Mo-molybdopterin</name>
        <dbReference type="ChEBI" id="CHEBI:71302"/>
    </ligand>
</feature>
<evidence type="ECO:0000256" key="3">
    <source>
        <dbReference type="ARBA" id="ARBA00022729"/>
    </source>
</evidence>
<comment type="caution">
    <text evidence="7">The sequence shown here is derived from an EMBL/GenBank/DDBJ whole genome shotgun (WGS) entry which is preliminary data.</text>
</comment>
<dbReference type="HAMAP" id="MF_01206">
    <property type="entry name" value="MsrP"/>
    <property type="match status" value="1"/>
</dbReference>
<sequence length="312" mass="35417">MLIRRPADLPASEITPEGLYLDRRAFLGGTAAALALAASGRPLRAADPGGLGPLARSPYSTTERPNRWEEVTGYNNFYEFGTGKDDPAREAWRLKPRPWTVRVTGECLKPRTFGLEELMRLAPLEERIYRMRCVEGWSMVIPWAGFPLKTLLDRVEPKSTARYVAFFSLADLQQEPGVRLPVLDWPYLEGLRLDEARNPLTLLAFGVYGRVLPNQSGAPLRLVVPWKYGFKGAKSIVEIRLVRDQPWTSWAKANPNEYGFYATVNPGVDHPRWSQATERRIGEWSRRPTLMFNGYGDQVASMYTGLDLRRNF</sequence>
<dbReference type="EMBL" id="BSDD01000002">
    <property type="protein sequence ID" value="GLH69752.1"/>
    <property type="molecule type" value="Genomic_DNA"/>
</dbReference>
<feature type="binding site" evidence="5">
    <location>
        <position position="133"/>
    </location>
    <ligand>
        <name>Mo-molybdopterin</name>
        <dbReference type="ChEBI" id="CHEBI:71302"/>
    </ligand>
    <ligandPart>
        <name>Mo</name>
        <dbReference type="ChEBI" id="CHEBI:28685"/>
    </ligandPart>
</feature>
<gene>
    <name evidence="5 7" type="primary">msrP</name>
    <name evidence="7" type="ORF">GETHPA_12850</name>
</gene>
<reference evidence="7 8" key="1">
    <citation type="journal article" date="2023" name="Antonie Van Leeuwenhoek">
        <title>Mesoterricola silvestris gen. nov., sp. nov., Mesoterricola sediminis sp. nov., Geothrix oryzae sp. nov., Geothrix edaphica sp. nov., Geothrix rubra sp. nov., and Geothrix limicola sp. nov., six novel members of Acidobacteriota isolated from soils.</title>
        <authorList>
            <person name="Itoh H."/>
            <person name="Sugisawa Y."/>
            <person name="Mise K."/>
            <person name="Xu Z."/>
            <person name="Kuniyasu M."/>
            <person name="Ushijima N."/>
            <person name="Kawano K."/>
            <person name="Kobayashi E."/>
            <person name="Shiratori Y."/>
            <person name="Masuda Y."/>
            <person name="Senoo K."/>
        </authorList>
    </citation>
    <scope>NUCLEOTIDE SEQUENCE [LARGE SCALE GENOMIC DNA]</scope>
    <source>
        <strain evidence="7 8">Red803</strain>
    </source>
</reference>
<comment type="similarity">
    <text evidence="5">Belongs to the MsrP family.</text>
</comment>
<evidence type="ECO:0000313" key="7">
    <source>
        <dbReference type="EMBL" id="GLH69752.1"/>
    </source>
</evidence>
<dbReference type="InterPro" id="IPR000572">
    <property type="entry name" value="OxRdtase_Mopterin-bd_dom"/>
</dbReference>
<dbReference type="NCBIfam" id="NF003767">
    <property type="entry name" value="PRK05363.1"/>
    <property type="match status" value="1"/>
</dbReference>
<comment type="catalytic activity">
    <reaction evidence="5">
        <text>L-methionyl-[protein] + a quinone + H2O = L-methionyl-(S)-S-oxide-[protein] + a quinol</text>
        <dbReference type="Rhea" id="RHEA:51292"/>
        <dbReference type="Rhea" id="RHEA-COMP:12313"/>
        <dbReference type="Rhea" id="RHEA-COMP:12315"/>
        <dbReference type="ChEBI" id="CHEBI:15377"/>
        <dbReference type="ChEBI" id="CHEBI:16044"/>
        <dbReference type="ChEBI" id="CHEBI:24646"/>
        <dbReference type="ChEBI" id="CHEBI:44120"/>
        <dbReference type="ChEBI" id="CHEBI:132124"/>
    </reaction>
</comment>
<dbReference type="InterPro" id="IPR022867">
    <property type="entry name" value="MsrP"/>
</dbReference>
<feature type="binding site" evidence="5">
    <location>
        <begin position="232"/>
        <end position="234"/>
    </location>
    <ligand>
        <name>Mo-molybdopterin</name>
        <dbReference type="ChEBI" id="CHEBI:71302"/>
    </ligand>
</feature>
<comment type="caution">
    <text evidence="5">Lacks conserved residue(s) required for the propagation of feature annotation.</text>
</comment>
<evidence type="ECO:0000259" key="6">
    <source>
        <dbReference type="Pfam" id="PF00174"/>
    </source>
</evidence>
<dbReference type="InterPro" id="IPR006311">
    <property type="entry name" value="TAT_signal"/>
</dbReference>
<evidence type="ECO:0000256" key="1">
    <source>
        <dbReference type="ARBA" id="ARBA00022505"/>
    </source>
</evidence>
<dbReference type="InterPro" id="IPR036374">
    <property type="entry name" value="OxRdtase_Mopterin-bd_sf"/>
</dbReference>
<protein>
    <recommendedName>
        <fullName evidence="5">Protein-methionine-sulfoxide reductase catalytic subunit MsrP</fullName>
        <ecNumber evidence="5">1.8.5.-</ecNumber>
    </recommendedName>
</protein>
<dbReference type="Gene3D" id="3.90.420.10">
    <property type="entry name" value="Oxidoreductase, molybdopterin-binding domain"/>
    <property type="match status" value="1"/>
</dbReference>
<dbReference type="SUPFAM" id="SSF56524">
    <property type="entry name" value="Oxidoreductase molybdopterin-binding domain"/>
    <property type="match status" value="1"/>
</dbReference>
<accession>A0ABQ5Q580</accession>
<comment type="subunit">
    <text evidence="5">Heterodimer of a catalytic subunit (MsrP) and a heme-binding subunit (MsrQ).</text>
</comment>
<keyword evidence="3 5" id="KW-0732">Signal</keyword>
<feature type="binding site" evidence="5">
    <location>
        <begin position="78"/>
        <end position="79"/>
    </location>
    <ligand>
        <name>Mo-molybdopterin</name>
        <dbReference type="ChEBI" id="CHEBI:71302"/>
    </ligand>
</feature>
<keyword evidence="4 5" id="KW-0560">Oxidoreductase</keyword>
<organism evidence="7 8">
    <name type="scientific">Geothrix rubra</name>
    <dbReference type="NCBI Taxonomy" id="2927977"/>
    <lineage>
        <taxon>Bacteria</taxon>
        <taxon>Pseudomonadati</taxon>
        <taxon>Acidobacteriota</taxon>
        <taxon>Holophagae</taxon>
        <taxon>Holophagales</taxon>
        <taxon>Holophagaceae</taxon>
        <taxon>Geothrix</taxon>
    </lineage>
</organism>
<dbReference type="PROSITE" id="PS51318">
    <property type="entry name" value="TAT"/>
    <property type="match status" value="1"/>
</dbReference>
<comment type="catalytic activity">
    <reaction evidence="5">
        <text>L-methionyl-[protein] + a quinone + H2O = L-methionyl-(R)-S-oxide-[protein] + a quinol</text>
        <dbReference type="Rhea" id="RHEA:51296"/>
        <dbReference type="Rhea" id="RHEA-COMP:12313"/>
        <dbReference type="Rhea" id="RHEA-COMP:12314"/>
        <dbReference type="ChEBI" id="CHEBI:15377"/>
        <dbReference type="ChEBI" id="CHEBI:16044"/>
        <dbReference type="ChEBI" id="CHEBI:24646"/>
        <dbReference type="ChEBI" id="CHEBI:45764"/>
        <dbReference type="ChEBI" id="CHEBI:132124"/>
    </reaction>
</comment>
<dbReference type="RefSeq" id="WP_285723768.1">
    <property type="nucleotide sequence ID" value="NZ_BSDD01000002.1"/>
</dbReference>
<dbReference type="Proteomes" id="UP001165089">
    <property type="component" value="Unassembled WGS sequence"/>
</dbReference>
<evidence type="ECO:0000256" key="5">
    <source>
        <dbReference type="HAMAP-Rule" id="MF_01206"/>
    </source>
</evidence>
<keyword evidence="8" id="KW-1185">Reference proteome</keyword>
<feature type="domain" description="Oxidoreductase molybdopterin-binding" evidence="6">
    <location>
        <begin position="94"/>
        <end position="246"/>
    </location>
</feature>
<dbReference type="PANTHER" id="PTHR43032">
    <property type="entry name" value="PROTEIN-METHIONINE-SULFOXIDE REDUCTASE"/>
    <property type="match status" value="1"/>
</dbReference>
<keyword evidence="2 5" id="KW-0479">Metal-binding</keyword>
<name>A0ABQ5Q580_9BACT</name>
<comment type="PTM">
    <text evidence="5">Predicted to be exported by the Tat system. The position of the signal peptide cleavage has not been experimentally proven.</text>
</comment>
<feature type="binding site" evidence="5">
    <location>
        <position position="168"/>
    </location>
    <ligand>
        <name>Mo-molybdopterin</name>
        <dbReference type="ChEBI" id="CHEBI:71302"/>
    </ligand>
</feature>
<evidence type="ECO:0000256" key="4">
    <source>
        <dbReference type="ARBA" id="ARBA00023002"/>
    </source>
</evidence>
<proteinExistence type="inferred from homology"/>
<dbReference type="EC" id="1.8.5.-" evidence="5"/>
<keyword evidence="1 5" id="KW-0500">Molybdenum</keyword>
<comment type="function">
    <text evidence="5">Part of the MsrPQ system that repairs oxidized cell envelope proteins containing methionine sulfoxide residues (Met-O), using respiratory chain electrons. Thus protects these proteins from oxidative-stress damage caused by reactive species of oxygen and chlorine. MsrPQ is essential for the maintenance of envelope integrity under bleach stress, rescuing a wide series of structurally unrelated cell envelope proteins from methionine oxidation. The catalytic subunit MsrP is non-stereospecific, being able to reduce both (R-) and (S-) diastereoisomers of methionine sulfoxide.</text>
</comment>